<dbReference type="GO" id="GO:0004747">
    <property type="term" value="F:ribokinase activity"/>
    <property type="evidence" value="ECO:0007669"/>
    <property type="project" value="UniProtKB-UniRule"/>
</dbReference>
<dbReference type="InterPro" id="IPR011877">
    <property type="entry name" value="Ribokinase"/>
</dbReference>
<keyword evidence="8 12" id="KW-0067">ATP-binding</keyword>
<feature type="binding site" evidence="12">
    <location>
        <position position="286"/>
    </location>
    <ligand>
        <name>K(+)</name>
        <dbReference type="ChEBI" id="CHEBI:29103"/>
    </ligand>
</feature>
<keyword evidence="9 12" id="KW-0460">Magnesium</keyword>
<keyword evidence="6 12" id="KW-0547">Nucleotide-binding</keyword>
<feature type="domain" description="Carbohydrate kinase PfkB" evidence="13">
    <location>
        <begin position="4"/>
        <end position="291"/>
    </location>
</feature>
<comment type="activity regulation">
    <text evidence="12">Activated by a monovalent cation that binds near, but not in, the active site. The most likely occupant of the site in vivo is potassium. Ion binding induces a conformational change that may alter substrate affinity.</text>
</comment>
<dbReference type="GO" id="GO:0046872">
    <property type="term" value="F:metal ion binding"/>
    <property type="evidence" value="ECO:0007669"/>
    <property type="project" value="UniProtKB-KW"/>
</dbReference>
<feature type="binding site" evidence="12">
    <location>
        <position position="253"/>
    </location>
    <ligand>
        <name>substrate</name>
    </ligand>
</feature>
<dbReference type="PROSITE" id="PS00584">
    <property type="entry name" value="PFKB_KINASES_2"/>
    <property type="match status" value="1"/>
</dbReference>
<feature type="binding site" evidence="12">
    <location>
        <position position="283"/>
    </location>
    <ligand>
        <name>K(+)</name>
        <dbReference type="ChEBI" id="CHEBI:29103"/>
    </ligand>
</feature>
<evidence type="ECO:0000256" key="5">
    <source>
        <dbReference type="ARBA" id="ARBA00022723"/>
    </source>
</evidence>
<dbReference type="SUPFAM" id="SSF53613">
    <property type="entry name" value="Ribokinase-like"/>
    <property type="match status" value="1"/>
</dbReference>
<comment type="cofactor">
    <cofactor evidence="12">
        <name>Mg(2+)</name>
        <dbReference type="ChEBI" id="CHEBI:18420"/>
    </cofactor>
    <text evidence="12">Requires a divalent cation, most likely magnesium in vivo, as an electrophilic catalyst to aid phosphoryl group transfer. It is the chelate of the metal and the nucleotide that is the actual substrate.</text>
</comment>
<dbReference type="EMBL" id="SGWW01000002">
    <property type="protein sequence ID" value="RZS57544.1"/>
    <property type="molecule type" value="Genomic_DNA"/>
</dbReference>
<feature type="binding site" evidence="12">
    <location>
        <begin position="40"/>
        <end position="44"/>
    </location>
    <ligand>
        <name>substrate</name>
    </ligand>
</feature>
<keyword evidence="15" id="KW-1185">Reference proteome</keyword>
<evidence type="ECO:0000256" key="6">
    <source>
        <dbReference type="ARBA" id="ARBA00022741"/>
    </source>
</evidence>
<dbReference type="PRINTS" id="PR00990">
    <property type="entry name" value="RIBOKINASE"/>
</dbReference>
<evidence type="ECO:0000259" key="13">
    <source>
        <dbReference type="Pfam" id="PF00294"/>
    </source>
</evidence>
<dbReference type="Pfam" id="PF00294">
    <property type="entry name" value="PfkB"/>
    <property type="match status" value="1"/>
</dbReference>
<dbReference type="UniPathway" id="UPA00916">
    <property type="reaction ID" value="UER00889"/>
</dbReference>
<dbReference type="GO" id="GO:0019303">
    <property type="term" value="P:D-ribose catabolic process"/>
    <property type="evidence" value="ECO:0007669"/>
    <property type="project" value="UniProtKB-UniRule"/>
</dbReference>
<evidence type="ECO:0000256" key="11">
    <source>
        <dbReference type="ARBA" id="ARBA00023277"/>
    </source>
</evidence>
<accession>A0A4Q7LS68</accession>
<dbReference type="InterPro" id="IPR002173">
    <property type="entry name" value="Carboh/pur_kinase_PfkB_CS"/>
</dbReference>
<comment type="function">
    <text evidence="12">Catalyzes the phosphorylation of ribose at O-5 in a reaction requiring ATP and magnesium. The resulting D-ribose-5-phosphate can then be used either for sythesis of nucleotides, histidine, and tryptophan, or as a component of the pentose phosphate pathway.</text>
</comment>
<evidence type="ECO:0000256" key="8">
    <source>
        <dbReference type="ARBA" id="ARBA00022840"/>
    </source>
</evidence>
<keyword evidence="10 12" id="KW-0630">Potassium</keyword>
<dbReference type="PANTHER" id="PTHR10584:SF166">
    <property type="entry name" value="RIBOKINASE"/>
    <property type="match status" value="1"/>
</dbReference>
<dbReference type="PANTHER" id="PTHR10584">
    <property type="entry name" value="SUGAR KINASE"/>
    <property type="match status" value="1"/>
</dbReference>
<dbReference type="InterPro" id="IPR011611">
    <property type="entry name" value="PfkB_dom"/>
</dbReference>
<gene>
    <name evidence="12" type="primary">rbsK</name>
    <name evidence="14" type="ORF">EV141_1258</name>
</gene>
<organism evidence="14 15">
    <name type="scientific">Microcella putealis</name>
    <dbReference type="NCBI Taxonomy" id="337005"/>
    <lineage>
        <taxon>Bacteria</taxon>
        <taxon>Bacillati</taxon>
        <taxon>Actinomycetota</taxon>
        <taxon>Actinomycetes</taxon>
        <taxon>Micrococcales</taxon>
        <taxon>Microbacteriaceae</taxon>
        <taxon>Microcella</taxon>
    </lineage>
</organism>
<evidence type="ECO:0000256" key="10">
    <source>
        <dbReference type="ARBA" id="ARBA00022958"/>
    </source>
</evidence>
<feature type="binding site" evidence="12">
    <location>
        <begin position="221"/>
        <end position="226"/>
    </location>
    <ligand>
        <name>ATP</name>
        <dbReference type="ChEBI" id="CHEBI:30616"/>
    </ligand>
</feature>
<evidence type="ECO:0000256" key="12">
    <source>
        <dbReference type="HAMAP-Rule" id="MF_01987"/>
    </source>
</evidence>
<comment type="caution">
    <text evidence="14">The sequence shown here is derived from an EMBL/GenBank/DDBJ whole genome shotgun (WGS) entry which is preliminary data.</text>
</comment>
<dbReference type="AlphaFoldDB" id="A0A4Q7LS68"/>
<protein>
    <recommendedName>
        <fullName evidence="3 12">Ribokinase</fullName>
        <shortName evidence="12">RK</shortName>
        <ecNumber evidence="2 12">2.7.1.15</ecNumber>
    </recommendedName>
</protein>
<evidence type="ECO:0000256" key="2">
    <source>
        <dbReference type="ARBA" id="ARBA00012035"/>
    </source>
</evidence>
<feature type="binding site" evidence="12">
    <location>
        <position position="288"/>
    </location>
    <ligand>
        <name>K(+)</name>
        <dbReference type="ChEBI" id="CHEBI:29103"/>
    </ligand>
</feature>
<dbReference type="Gene3D" id="3.40.1190.20">
    <property type="match status" value="1"/>
</dbReference>
<dbReference type="CDD" id="cd01174">
    <property type="entry name" value="ribokinase"/>
    <property type="match status" value="1"/>
</dbReference>
<dbReference type="InterPro" id="IPR029056">
    <property type="entry name" value="Ribokinase-like"/>
</dbReference>
<feature type="binding site" evidence="12">
    <location>
        <position position="186"/>
    </location>
    <ligand>
        <name>ATP</name>
        <dbReference type="ChEBI" id="CHEBI:30616"/>
    </ligand>
</feature>
<keyword evidence="5 12" id="KW-0479">Metal-binding</keyword>
<feature type="binding site" evidence="12">
    <location>
        <begin position="252"/>
        <end position="253"/>
    </location>
    <ligand>
        <name>ATP</name>
        <dbReference type="ChEBI" id="CHEBI:30616"/>
    </ligand>
</feature>
<comment type="catalytic activity">
    <reaction evidence="12">
        <text>D-ribose + ATP = D-ribose 5-phosphate + ADP + H(+)</text>
        <dbReference type="Rhea" id="RHEA:13697"/>
        <dbReference type="ChEBI" id="CHEBI:15378"/>
        <dbReference type="ChEBI" id="CHEBI:30616"/>
        <dbReference type="ChEBI" id="CHEBI:47013"/>
        <dbReference type="ChEBI" id="CHEBI:78346"/>
        <dbReference type="ChEBI" id="CHEBI:456216"/>
        <dbReference type="EC" id="2.7.1.15"/>
    </reaction>
</comment>
<dbReference type="Proteomes" id="UP000293519">
    <property type="component" value="Unassembled WGS sequence"/>
</dbReference>
<evidence type="ECO:0000256" key="1">
    <source>
        <dbReference type="ARBA" id="ARBA00005380"/>
    </source>
</evidence>
<evidence type="ECO:0000313" key="15">
    <source>
        <dbReference type="Proteomes" id="UP000293519"/>
    </source>
</evidence>
<proteinExistence type="inferred from homology"/>
<dbReference type="RefSeq" id="WP_130485100.1">
    <property type="nucleotide sequence ID" value="NZ_SGWW01000002.1"/>
</dbReference>
<evidence type="ECO:0000256" key="9">
    <source>
        <dbReference type="ARBA" id="ARBA00022842"/>
    </source>
</evidence>
<name>A0A4Q7LS68_9MICO</name>
<dbReference type="GO" id="GO:0005524">
    <property type="term" value="F:ATP binding"/>
    <property type="evidence" value="ECO:0007669"/>
    <property type="project" value="UniProtKB-UniRule"/>
</dbReference>
<evidence type="ECO:0000256" key="3">
    <source>
        <dbReference type="ARBA" id="ARBA00016943"/>
    </source>
</evidence>
<reference evidence="14 15" key="1">
    <citation type="journal article" date="2015" name="Stand. Genomic Sci.">
        <title>Genomic Encyclopedia of Bacterial and Archaeal Type Strains, Phase III: the genomes of soil and plant-associated and newly described type strains.</title>
        <authorList>
            <person name="Whitman W.B."/>
            <person name="Woyke T."/>
            <person name="Klenk H.P."/>
            <person name="Zhou Y."/>
            <person name="Lilburn T.G."/>
            <person name="Beck B.J."/>
            <person name="De Vos P."/>
            <person name="Vandamme P."/>
            <person name="Eisen J.A."/>
            <person name="Garrity G."/>
            <person name="Hugenholtz P."/>
            <person name="Kyrpides N.C."/>
        </authorList>
    </citation>
    <scope>NUCLEOTIDE SEQUENCE [LARGE SCALE GENOMIC DNA]</scope>
    <source>
        <strain evidence="14 15">CV2</strain>
    </source>
</reference>
<comment type="similarity">
    <text evidence="1">Belongs to the carbohydrate kinase pfkB family.</text>
</comment>
<dbReference type="EC" id="2.7.1.15" evidence="2 12"/>
<comment type="similarity">
    <text evidence="12">Belongs to the carbohydrate kinase PfkB family. Ribokinase subfamily.</text>
</comment>
<dbReference type="OrthoDB" id="9775849at2"/>
<comment type="pathway">
    <text evidence="12">Carbohydrate metabolism; D-ribose degradation; D-ribose 5-phosphate from beta-D-ribopyranose: step 2/2.</text>
</comment>
<keyword evidence="11 12" id="KW-0119">Carbohydrate metabolism</keyword>
<dbReference type="GO" id="GO:0005829">
    <property type="term" value="C:cytosol"/>
    <property type="evidence" value="ECO:0007669"/>
    <property type="project" value="TreeGrafter"/>
</dbReference>
<feature type="binding site" evidence="12">
    <location>
        <begin position="12"/>
        <end position="14"/>
    </location>
    <ligand>
        <name>substrate</name>
    </ligand>
</feature>
<dbReference type="HAMAP" id="MF_01987">
    <property type="entry name" value="Ribokinase"/>
    <property type="match status" value="1"/>
</dbReference>
<feature type="binding site" evidence="12">
    <location>
        <position position="249"/>
    </location>
    <ligand>
        <name>K(+)</name>
        <dbReference type="ChEBI" id="CHEBI:29103"/>
    </ligand>
</feature>
<evidence type="ECO:0000256" key="7">
    <source>
        <dbReference type="ARBA" id="ARBA00022777"/>
    </source>
</evidence>
<dbReference type="InterPro" id="IPR002139">
    <property type="entry name" value="Ribo/fructo_kinase"/>
</dbReference>
<feature type="active site" description="Proton acceptor" evidence="12">
    <location>
        <position position="253"/>
    </location>
</feature>
<keyword evidence="7 12" id="KW-0418">Kinase</keyword>
<feature type="binding site" evidence="12">
    <location>
        <position position="142"/>
    </location>
    <ligand>
        <name>substrate</name>
    </ligand>
</feature>
<feature type="binding site" evidence="12">
    <location>
        <position position="247"/>
    </location>
    <ligand>
        <name>K(+)</name>
        <dbReference type="ChEBI" id="CHEBI:29103"/>
    </ligand>
</feature>
<evidence type="ECO:0000313" key="14">
    <source>
        <dbReference type="EMBL" id="RZS57544.1"/>
    </source>
</evidence>
<comment type="caution">
    <text evidence="12">Lacks conserved residue(s) required for the propagation of feature annotation.</text>
</comment>
<keyword evidence="4 12" id="KW-0808">Transferase</keyword>
<comment type="subunit">
    <text evidence="12">Homodimer.</text>
</comment>
<keyword evidence="12" id="KW-0963">Cytoplasm</keyword>
<sequence length="293" mass="28519">MTARLIVLGSANTDYTVVVDRHPTPGETLLGGDVSVATGGKGANQALAAARSGALPVFVGAVGADAGGRALLDALGAGGVDVSTVARVADAPTGVALITVARDGENTIVVAPGANGRIDADAVVATIADLAGPGTVLLSQLEVPLDVVHTAAEAIEQRGGRVVLNLSPAREIPEGLLGVTDPLVVNASEAEAVSGASITDVASAQRAAQGLLDRCHSVVITLGGDGAVWAGADGAGHVAAPRVDVVDTTGAGDAFVGALAAELADGAALQQAVSAGVRSGAAAVQWRGAQPPR</sequence>
<evidence type="ECO:0000256" key="4">
    <source>
        <dbReference type="ARBA" id="ARBA00022679"/>
    </source>
</evidence>
<comment type="subcellular location">
    <subcellularLocation>
        <location evidence="12">Cytoplasm</location>
    </subcellularLocation>
</comment>